<accession>A0A1M7FUR0</accession>
<dbReference type="AlphaFoldDB" id="A0A1M7FUR0"/>
<reference evidence="1 2" key="1">
    <citation type="submission" date="2016-11" db="EMBL/GenBank/DDBJ databases">
        <authorList>
            <person name="Jaros S."/>
            <person name="Januszkiewicz K."/>
            <person name="Wedrychowicz H."/>
        </authorList>
    </citation>
    <scope>NUCLEOTIDE SEQUENCE [LARGE SCALE GENOMIC DNA]</scope>
    <source>
        <strain evidence="1 2">CGMCC 4.2025</strain>
    </source>
</reference>
<protein>
    <submittedName>
        <fullName evidence="1">Uncharacterized protein</fullName>
    </submittedName>
</protein>
<sequence length="37" mass="3971">MKSTVAMKRVGKKITVRKTGDVRLTSAACQCPYTVAA</sequence>
<dbReference type="EMBL" id="FRBI01000008">
    <property type="protein sequence ID" value="SHM07773.1"/>
    <property type="molecule type" value="Genomic_DNA"/>
</dbReference>
<organism evidence="1 2">
    <name type="scientific">Actinacidiphila paucisporea</name>
    <dbReference type="NCBI Taxonomy" id="310782"/>
    <lineage>
        <taxon>Bacteria</taxon>
        <taxon>Bacillati</taxon>
        <taxon>Actinomycetota</taxon>
        <taxon>Actinomycetes</taxon>
        <taxon>Kitasatosporales</taxon>
        <taxon>Streptomycetaceae</taxon>
        <taxon>Actinacidiphila</taxon>
    </lineage>
</organism>
<gene>
    <name evidence="1" type="ORF">SAMN05216499_10862</name>
</gene>
<proteinExistence type="predicted"/>
<dbReference type="Proteomes" id="UP000184111">
    <property type="component" value="Unassembled WGS sequence"/>
</dbReference>
<keyword evidence="2" id="KW-1185">Reference proteome</keyword>
<evidence type="ECO:0000313" key="2">
    <source>
        <dbReference type="Proteomes" id="UP000184111"/>
    </source>
</evidence>
<name>A0A1M7FUR0_9ACTN</name>
<evidence type="ECO:0000313" key="1">
    <source>
        <dbReference type="EMBL" id="SHM07773.1"/>
    </source>
</evidence>
<dbReference type="STRING" id="310782.SAMN05216499_10862"/>